<dbReference type="Proteomes" id="UP000429980">
    <property type="component" value="Unassembled WGS sequence"/>
</dbReference>
<evidence type="ECO:0000313" key="11">
    <source>
        <dbReference type="Proteomes" id="UP000429980"/>
    </source>
</evidence>
<evidence type="ECO:0000313" key="7">
    <source>
        <dbReference type="EMBL" id="MDE1451167.1"/>
    </source>
</evidence>
<evidence type="ECO:0000313" key="9">
    <source>
        <dbReference type="EMBL" id="TWL34731.1"/>
    </source>
</evidence>
<dbReference type="InterPro" id="IPR001765">
    <property type="entry name" value="Carbonic_anhydrase"/>
</dbReference>
<evidence type="ECO:0000256" key="6">
    <source>
        <dbReference type="PIRSR" id="PIRSR601765-1"/>
    </source>
</evidence>
<evidence type="ECO:0000256" key="3">
    <source>
        <dbReference type="ARBA" id="ARBA00022723"/>
    </source>
</evidence>
<feature type="binding site" evidence="6">
    <location>
        <position position="96"/>
    </location>
    <ligand>
        <name>Zn(2+)</name>
        <dbReference type="ChEBI" id="CHEBI:29105"/>
    </ligand>
</feature>
<dbReference type="RefSeq" id="WP_020453050.1">
    <property type="nucleotide sequence ID" value="NZ_AP023088.1"/>
</dbReference>
<feature type="binding site" evidence="6">
    <location>
        <position position="99"/>
    </location>
    <ligand>
        <name>Zn(2+)</name>
        <dbReference type="ChEBI" id="CHEBI:29105"/>
    </ligand>
</feature>
<dbReference type="GO" id="GO:0004089">
    <property type="term" value="F:carbonate dehydratase activity"/>
    <property type="evidence" value="ECO:0007669"/>
    <property type="project" value="UniProtKB-EC"/>
</dbReference>
<dbReference type="EMBL" id="JARAFO010000004">
    <property type="protein sequence ID" value="MDE1451167.1"/>
    <property type="molecule type" value="Genomic_DNA"/>
</dbReference>
<dbReference type="EMBL" id="NILF01000062">
    <property type="protein sequence ID" value="TWL34731.1"/>
    <property type="molecule type" value="Genomic_DNA"/>
</dbReference>
<protein>
    <recommendedName>
        <fullName evidence="2">carbonic anhydrase</fullName>
        <ecNumber evidence="2">4.2.1.1</ecNumber>
    </recommendedName>
</protein>
<evidence type="ECO:0000256" key="2">
    <source>
        <dbReference type="ARBA" id="ARBA00012925"/>
    </source>
</evidence>
<organism evidence="8 10">
    <name type="scientific">Bacillus paralicheniformis</name>
    <dbReference type="NCBI Taxonomy" id="1648923"/>
    <lineage>
        <taxon>Bacteria</taxon>
        <taxon>Bacillati</taxon>
        <taxon>Bacillota</taxon>
        <taxon>Bacilli</taxon>
        <taxon>Bacillales</taxon>
        <taxon>Bacillaceae</taxon>
        <taxon>Bacillus</taxon>
    </lineage>
</organism>
<dbReference type="CDD" id="cd03379">
    <property type="entry name" value="beta_CA_cladeD"/>
    <property type="match status" value="1"/>
</dbReference>
<dbReference type="Gene3D" id="3.40.1050.10">
    <property type="entry name" value="Carbonic anhydrase"/>
    <property type="match status" value="1"/>
</dbReference>
<dbReference type="PANTHER" id="PTHR43175">
    <property type="entry name" value="CARBONIC ANHYDRASE"/>
    <property type="match status" value="1"/>
</dbReference>
<dbReference type="SMART" id="SM00947">
    <property type="entry name" value="Pro_CA"/>
    <property type="match status" value="1"/>
</dbReference>
<comment type="catalytic activity">
    <reaction evidence="5">
        <text>hydrogencarbonate + H(+) = CO2 + H2O</text>
        <dbReference type="Rhea" id="RHEA:10748"/>
        <dbReference type="ChEBI" id="CHEBI:15377"/>
        <dbReference type="ChEBI" id="CHEBI:15378"/>
        <dbReference type="ChEBI" id="CHEBI:16526"/>
        <dbReference type="ChEBI" id="CHEBI:17544"/>
        <dbReference type="EC" id="4.2.1.1"/>
    </reaction>
</comment>
<keyword evidence="11" id="KW-1185">Reference proteome</keyword>
<dbReference type="EMBL" id="LKPO01000001">
    <property type="protein sequence ID" value="OLF98762.1"/>
    <property type="molecule type" value="Genomic_DNA"/>
</dbReference>
<dbReference type="AlphaFoldDB" id="A0A6I7TPC4"/>
<sequence length="199" mass="22063">MAILTSILKRNQSFVEEKGYEFYETTKFPEKKLVILTCMDTRLLELLHHAMGLRNGDAKIIKNAGAVVSHPFGSVMRSILVAVYELQAEEVCVIGHHECGMASLNASSILQKAKQRGIDDGCLELLQHSGIDLDTWMTGFDSVEDSVSHSVNMVRNHPLMPSDVPVHGLVIDPKTGRLDVVEDGYSREDVLLSEMGRID</sequence>
<dbReference type="PANTHER" id="PTHR43175:SF3">
    <property type="entry name" value="CARBON DISULFIDE HYDROLASE"/>
    <property type="match status" value="1"/>
</dbReference>
<dbReference type="GeneID" id="56673405"/>
<comment type="cofactor">
    <cofactor evidence="6">
        <name>Zn(2+)</name>
        <dbReference type="ChEBI" id="CHEBI:29105"/>
    </cofactor>
    <text evidence="6">Binds 1 zinc ion per subunit.</text>
</comment>
<comment type="similarity">
    <text evidence="1">Belongs to the beta-class carbonic anhydrase family.</text>
</comment>
<evidence type="ECO:0000313" key="8">
    <source>
        <dbReference type="EMBL" id="OLF98762.1"/>
    </source>
</evidence>
<dbReference type="Pfam" id="PF00484">
    <property type="entry name" value="Pro_CA"/>
    <property type="match status" value="1"/>
</dbReference>
<evidence type="ECO:0000256" key="4">
    <source>
        <dbReference type="ARBA" id="ARBA00022833"/>
    </source>
</evidence>
<comment type="caution">
    <text evidence="8">The sequence shown here is derived from an EMBL/GenBank/DDBJ whole genome shotgun (WGS) entry which is preliminary data.</text>
</comment>
<evidence type="ECO:0000256" key="5">
    <source>
        <dbReference type="ARBA" id="ARBA00048348"/>
    </source>
</evidence>
<name>A0A6I7TPC4_9BACI</name>
<evidence type="ECO:0000256" key="1">
    <source>
        <dbReference type="ARBA" id="ARBA00006217"/>
    </source>
</evidence>
<dbReference type="Proteomes" id="UP001216709">
    <property type="component" value="Unassembled WGS sequence"/>
</dbReference>
<reference evidence="9 11" key="2">
    <citation type="submission" date="2019-06" db="EMBL/GenBank/DDBJ databases">
        <title>Genome sequence analysis of &gt;100 Bacillus licheniformis strains suggests intrinsic resistance to this species.</title>
        <authorList>
            <person name="Wels M."/>
            <person name="Siezen R.J."/>
            <person name="Johansen E."/>
            <person name="Stuer-Lauridsen B."/>
            <person name="Bjerre K."/>
            <person name="Nielsen B.K.K."/>
        </authorList>
    </citation>
    <scope>NUCLEOTIDE SEQUENCE [LARGE SCALE GENOMIC DNA]</scope>
    <source>
        <strain evidence="9 11">BAC-15381</strain>
    </source>
</reference>
<feature type="binding site" evidence="6">
    <location>
        <position position="38"/>
    </location>
    <ligand>
        <name>Zn(2+)</name>
        <dbReference type="ChEBI" id="CHEBI:29105"/>
    </ligand>
</feature>
<gene>
    <name evidence="8" type="ORF">B4121_0289</name>
    <name evidence="9" type="ORF">CHCC15381_3174</name>
    <name evidence="7" type="ORF">PVN32_03150</name>
</gene>
<accession>A0A6I7TPC4</accession>
<dbReference type="Proteomes" id="UP000185604">
    <property type="component" value="Unassembled WGS sequence"/>
</dbReference>
<dbReference type="InterPro" id="IPR036874">
    <property type="entry name" value="Carbonic_anhydrase_sf"/>
</dbReference>
<proteinExistence type="inferred from homology"/>
<dbReference type="EC" id="4.2.1.1" evidence="2"/>
<feature type="binding site" evidence="6">
    <location>
        <position position="40"/>
    </location>
    <ligand>
        <name>Zn(2+)</name>
        <dbReference type="ChEBI" id="CHEBI:29105"/>
    </ligand>
</feature>
<reference evidence="7" key="3">
    <citation type="submission" date="2022-12" db="EMBL/GenBank/DDBJ databases">
        <title>Draft Genome Sequences of Bacillus licheniformis and Bacillus paralicheniformis strains isolated from Irish skim milk powders.</title>
        <authorList>
            <person name="Lourenco A."/>
            <person name="Li F."/>
            <person name="Geraldine D."/>
            <person name="Tobin J.T."/>
            <person name="Butler F."/>
            <person name="Jordan K."/>
            <person name="Obrien T."/>
        </authorList>
    </citation>
    <scope>NUCLEOTIDE SEQUENCE</scope>
    <source>
        <strain evidence="7">3370</strain>
    </source>
</reference>
<dbReference type="SUPFAM" id="SSF53056">
    <property type="entry name" value="beta-carbonic anhydrase, cab"/>
    <property type="match status" value="1"/>
</dbReference>
<keyword evidence="4 6" id="KW-0862">Zinc</keyword>
<reference evidence="8 10" key="1">
    <citation type="journal article" date="2016" name="Front. Microbiol.">
        <title>High-Level Heat Resistance of Spores of Bacillus amyloliquefaciens and Bacillus licheniformis Results from the Presence of a spoVA Operon in a Tn1546 Transposon.</title>
        <authorList>
            <person name="Berendsen E.M."/>
            <person name="Koning R.A."/>
            <person name="Boekhorst J."/>
            <person name="de Jong A."/>
            <person name="Kuipers O.P."/>
            <person name="Wells-Bennik M.H."/>
        </authorList>
    </citation>
    <scope>NUCLEOTIDE SEQUENCE [LARGE SCALE GENOMIC DNA]</scope>
    <source>
        <strain evidence="8 10">B4121</strain>
    </source>
</reference>
<keyword evidence="3 6" id="KW-0479">Metal-binding</keyword>
<evidence type="ECO:0000313" key="10">
    <source>
        <dbReference type="Proteomes" id="UP000185604"/>
    </source>
</evidence>
<dbReference type="GO" id="GO:0008270">
    <property type="term" value="F:zinc ion binding"/>
    <property type="evidence" value="ECO:0007669"/>
    <property type="project" value="InterPro"/>
</dbReference>